<dbReference type="Proteomes" id="UP000887578">
    <property type="component" value="Unplaced"/>
</dbReference>
<dbReference type="WBParaSite" id="PDA_v2.g16350.t1">
    <property type="protein sequence ID" value="PDA_v2.g16350.t1"/>
    <property type="gene ID" value="PDA_v2.g16350"/>
</dbReference>
<accession>A0A914PDV5</accession>
<evidence type="ECO:0000313" key="1">
    <source>
        <dbReference type="Proteomes" id="UP000887578"/>
    </source>
</evidence>
<name>A0A914PDV5_9BILA</name>
<dbReference type="AlphaFoldDB" id="A0A914PDV5"/>
<reference evidence="2" key="1">
    <citation type="submission" date="2022-11" db="UniProtKB">
        <authorList>
            <consortium name="WormBaseParasite"/>
        </authorList>
    </citation>
    <scope>IDENTIFICATION</scope>
</reference>
<keyword evidence="1" id="KW-1185">Reference proteome</keyword>
<organism evidence="1 2">
    <name type="scientific">Panagrolaimus davidi</name>
    <dbReference type="NCBI Taxonomy" id="227884"/>
    <lineage>
        <taxon>Eukaryota</taxon>
        <taxon>Metazoa</taxon>
        <taxon>Ecdysozoa</taxon>
        <taxon>Nematoda</taxon>
        <taxon>Chromadorea</taxon>
        <taxon>Rhabditida</taxon>
        <taxon>Tylenchina</taxon>
        <taxon>Panagrolaimomorpha</taxon>
        <taxon>Panagrolaimoidea</taxon>
        <taxon>Panagrolaimidae</taxon>
        <taxon>Panagrolaimus</taxon>
    </lineage>
</organism>
<protein>
    <submittedName>
        <fullName evidence="2">Uncharacterized protein</fullName>
    </submittedName>
</protein>
<sequence>MGLDEICVSVQDSECFFHKERKTKFETEKRPDLSEVSAACPVDAQLISFADLVANMDPKILELGAANEAALVLARGGGIFNIDYNDATQKAMVESWFICPQHRDELSVKWNSNIHIKISHKISYCSMYNNLHVSHSSFAETWGPLLSFNEAAAVLYINGTLVHVGIPLCKRHRSQVTSTINRYKNTQQQCPATSPGVQEGQTDRAAKIKAKEEITANVDDEPMDTSEDAAAKTTAFNSYLKAIGIQPHSTTRLWHSLGPASRNNYIRMYRKISEQTATMLVGINNKNKLHDATFSSSSLGKGSINPVQLEFLEEVKNFYEAADSITESRAYLSIVANIFPINVIQQVIPDLTSHEYNAARKMARRFLSMGEKMPVRVYKQTVTTEKLEKFIAFITSEMITTGIPFGDIKKKLSNGQVVSLPATVRDWTATKIVKTYKNYMAEKGEEVKI</sequence>
<evidence type="ECO:0000313" key="2">
    <source>
        <dbReference type="WBParaSite" id="PDA_v2.g16350.t1"/>
    </source>
</evidence>
<proteinExistence type="predicted"/>